<organism evidence="5 6">
    <name type="scientific">Okeanomitos corallinicola TIOX110</name>
    <dbReference type="NCBI Taxonomy" id="3133117"/>
    <lineage>
        <taxon>Bacteria</taxon>
        <taxon>Bacillati</taxon>
        <taxon>Cyanobacteriota</taxon>
        <taxon>Cyanophyceae</taxon>
        <taxon>Nostocales</taxon>
        <taxon>Aphanizomenonaceae</taxon>
        <taxon>Okeanomitos</taxon>
    </lineage>
</organism>
<dbReference type="InterPro" id="IPR019844">
    <property type="entry name" value="CSD_CS"/>
</dbReference>
<dbReference type="RefSeq" id="WP_353931155.1">
    <property type="nucleotide sequence ID" value="NZ_CP150886.1"/>
</dbReference>
<evidence type="ECO:0000256" key="2">
    <source>
        <dbReference type="RuleBase" id="RU000408"/>
    </source>
</evidence>
<dbReference type="SMART" id="SM00357">
    <property type="entry name" value="CSP"/>
    <property type="match status" value="1"/>
</dbReference>
<evidence type="ECO:0000259" key="4">
    <source>
        <dbReference type="PROSITE" id="PS51857"/>
    </source>
</evidence>
<evidence type="ECO:0000256" key="3">
    <source>
        <dbReference type="SAM" id="Phobius"/>
    </source>
</evidence>
<dbReference type="InterPro" id="IPR052069">
    <property type="entry name" value="Ca-reg_mRNA-binding_domain"/>
</dbReference>
<keyword evidence="3" id="KW-1133">Transmembrane helix</keyword>
<dbReference type="Gene3D" id="2.40.50.140">
    <property type="entry name" value="Nucleic acid-binding proteins"/>
    <property type="match status" value="1"/>
</dbReference>
<dbReference type="InterPro" id="IPR012340">
    <property type="entry name" value="NA-bd_OB-fold"/>
</dbReference>
<gene>
    <name evidence="5" type="ORF">WJM97_00650</name>
</gene>
<keyword evidence="1" id="KW-0597">Phosphoprotein</keyword>
<dbReference type="PANTHER" id="PTHR12962">
    <property type="entry name" value="CALCIUM-REGULATED HEAT STABLE PROTEIN CRHSP-24-RELATED"/>
    <property type="match status" value="1"/>
</dbReference>
<dbReference type="PROSITE" id="PS00352">
    <property type="entry name" value="CSD_1"/>
    <property type="match status" value="1"/>
</dbReference>
<dbReference type="InterPro" id="IPR002059">
    <property type="entry name" value="CSP_DNA-bd"/>
</dbReference>
<evidence type="ECO:0000313" key="5">
    <source>
        <dbReference type="EMBL" id="WZB88247.1"/>
    </source>
</evidence>
<dbReference type="CDD" id="cd04458">
    <property type="entry name" value="CSP_CDS"/>
    <property type="match status" value="1"/>
</dbReference>
<dbReference type="InterPro" id="IPR011129">
    <property type="entry name" value="CSD"/>
</dbReference>
<keyword evidence="6" id="KW-1185">Reference proteome</keyword>
<keyword evidence="3" id="KW-0472">Membrane</keyword>
<evidence type="ECO:0000313" key="6">
    <source>
        <dbReference type="Proteomes" id="UP001483337"/>
    </source>
</evidence>
<reference evidence="5 6" key="1">
    <citation type="submission" date="2024-04" db="EMBL/GenBank/DDBJ databases">
        <title>Okeanomitos corallinicola gen. &amp; sp. nov. (Nostocales, Cyanobacteria), a new toxic marine heterocyst-forming cyanobacterium from a coral reef.</title>
        <authorList>
            <person name="Li H."/>
            <person name="Li R."/>
            <person name="Kang J."/>
            <person name="Hii K.S."/>
            <person name="Mohamed H.F."/>
            <person name="Xu X."/>
            <person name="Luo Z."/>
        </authorList>
    </citation>
    <scope>NUCLEOTIDE SEQUENCE [LARGE SCALE GENOMIC DNA]</scope>
    <source>
        <strain evidence="5 6">TIOX110</strain>
    </source>
</reference>
<dbReference type="Proteomes" id="UP001483337">
    <property type="component" value="Chromosome"/>
</dbReference>
<dbReference type="PROSITE" id="PS51857">
    <property type="entry name" value="CSD_2"/>
    <property type="match status" value="1"/>
</dbReference>
<feature type="domain" description="CSD" evidence="4">
    <location>
        <begin position="1"/>
        <end position="66"/>
    </location>
</feature>
<sequence>MRKGVLTRWKDDRGFGFIKSRDGSTDIFIHISDIKVASRRPKVGDTIIYELTTTPDGKIRATKASIEGVAPLPVRQQKRFKKQSLMKKIIGLPIAIIFVVLAIEFQGSRSPSLINSFIKPGCKIKGNISINTGRRWYHVPGAEDYESTVINPTKGEKWFCTESEAVANGWRKAPR</sequence>
<dbReference type="PANTHER" id="PTHR12962:SF1">
    <property type="entry name" value="COLD SHOCK DOMAIN-CONTAINING PROTEIN CG9705"/>
    <property type="match status" value="1"/>
</dbReference>
<keyword evidence="3" id="KW-0812">Transmembrane</keyword>
<feature type="transmembrane region" description="Helical" evidence="3">
    <location>
        <begin position="85"/>
        <end position="103"/>
    </location>
</feature>
<dbReference type="EMBL" id="CP150886">
    <property type="protein sequence ID" value="WZB88247.1"/>
    <property type="molecule type" value="Genomic_DNA"/>
</dbReference>
<proteinExistence type="predicted"/>
<accession>A0ABZ2US69</accession>
<comment type="subcellular location">
    <subcellularLocation>
        <location evidence="2">Cytoplasm</location>
    </subcellularLocation>
</comment>
<evidence type="ECO:0000256" key="1">
    <source>
        <dbReference type="ARBA" id="ARBA00022553"/>
    </source>
</evidence>
<dbReference type="Pfam" id="PF00313">
    <property type="entry name" value="CSD"/>
    <property type="match status" value="1"/>
</dbReference>
<dbReference type="SUPFAM" id="SSF50249">
    <property type="entry name" value="Nucleic acid-binding proteins"/>
    <property type="match status" value="1"/>
</dbReference>
<protein>
    <submittedName>
        <fullName evidence="5">Cold shock domain-containing protein</fullName>
    </submittedName>
</protein>
<name>A0ABZ2US69_9CYAN</name>